<reference evidence="1" key="1">
    <citation type="submission" date="2021-02" db="EMBL/GenBank/DDBJ databases">
        <authorList>
            <consortium name="DOE Joint Genome Institute"/>
            <person name="Ahrendt S."/>
            <person name="Looney B.P."/>
            <person name="Miyauchi S."/>
            <person name="Morin E."/>
            <person name="Drula E."/>
            <person name="Courty P.E."/>
            <person name="Chicoki N."/>
            <person name="Fauchery L."/>
            <person name="Kohler A."/>
            <person name="Kuo A."/>
            <person name="Labutti K."/>
            <person name="Pangilinan J."/>
            <person name="Lipzen A."/>
            <person name="Riley R."/>
            <person name="Andreopoulos W."/>
            <person name="He G."/>
            <person name="Johnson J."/>
            <person name="Barry K.W."/>
            <person name="Grigoriev I.V."/>
            <person name="Nagy L."/>
            <person name="Hibbett D."/>
            <person name="Henrissat B."/>
            <person name="Matheny P.B."/>
            <person name="Labbe J."/>
            <person name="Martin F."/>
        </authorList>
    </citation>
    <scope>NUCLEOTIDE SEQUENCE</scope>
    <source>
        <strain evidence="1">EC-137</strain>
    </source>
</reference>
<organism evidence="1 2">
    <name type="scientific">Vararia minispora EC-137</name>
    <dbReference type="NCBI Taxonomy" id="1314806"/>
    <lineage>
        <taxon>Eukaryota</taxon>
        <taxon>Fungi</taxon>
        <taxon>Dikarya</taxon>
        <taxon>Basidiomycota</taxon>
        <taxon>Agaricomycotina</taxon>
        <taxon>Agaricomycetes</taxon>
        <taxon>Russulales</taxon>
        <taxon>Lachnocladiaceae</taxon>
        <taxon>Vararia</taxon>
    </lineage>
</organism>
<evidence type="ECO:0000313" key="1">
    <source>
        <dbReference type="EMBL" id="KAI0032178.1"/>
    </source>
</evidence>
<protein>
    <submittedName>
        <fullName evidence="1">Uncharacterized protein</fullName>
    </submittedName>
</protein>
<evidence type="ECO:0000313" key="2">
    <source>
        <dbReference type="Proteomes" id="UP000814128"/>
    </source>
</evidence>
<proteinExistence type="predicted"/>
<gene>
    <name evidence="1" type="ORF">K488DRAFT_70837</name>
</gene>
<sequence length="476" mass="49673">MVNEVTSPRQAQTATGDAGVPESPSITISSFDDLLQIILDAAGQQPNPFSRDTGDGGPSPLADDPSYTQEVMSGTDSQLPNSSSLNGHAAISVASVASASPFPAPQPLSGQVLFTPSLPLPATPFSYHTHTNCPSPASGHPPYPSTPSCAPETTPLSTDQMTSLLPPETQNFLTLTHSPEARQQLLLDYYRRNNGDQSAGWIFKLAVESTKMHCLSAAQAPWAEVVLRDLSKADNSFEEFYKRQVADGKVRLTGRAAARAARQAARSAAQASSPVLPTSSSSASAGQPQSSLQTTMPLATGLPTANIANWANRTMLNPGNTTYPHPLPPMAQQLAISVPSDTPPGLRNVTLPFPVSVVQPNSSQTHQPVVCTLTTAACSSSSTTLPMLVTPSSIGPVRSASSGRCHKTTVQAAGGQARPQRKGSGCQTSAAPASGLPRTAGIRRERSFGDALSNITAPSTPHPVPGPVIPDIWTPF</sequence>
<accession>A0ACB8QKR4</accession>
<comment type="caution">
    <text evidence="1">The sequence shown here is derived from an EMBL/GenBank/DDBJ whole genome shotgun (WGS) entry which is preliminary data.</text>
</comment>
<dbReference type="EMBL" id="MU273554">
    <property type="protein sequence ID" value="KAI0032178.1"/>
    <property type="molecule type" value="Genomic_DNA"/>
</dbReference>
<keyword evidence="2" id="KW-1185">Reference proteome</keyword>
<dbReference type="Proteomes" id="UP000814128">
    <property type="component" value="Unassembled WGS sequence"/>
</dbReference>
<reference evidence="1" key="2">
    <citation type="journal article" date="2022" name="New Phytol.">
        <title>Evolutionary transition to the ectomycorrhizal habit in the genomes of a hyperdiverse lineage of mushroom-forming fungi.</title>
        <authorList>
            <person name="Looney B."/>
            <person name="Miyauchi S."/>
            <person name="Morin E."/>
            <person name="Drula E."/>
            <person name="Courty P.E."/>
            <person name="Kohler A."/>
            <person name="Kuo A."/>
            <person name="LaButti K."/>
            <person name="Pangilinan J."/>
            <person name="Lipzen A."/>
            <person name="Riley R."/>
            <person name="Andreopoulos W."/>
            <person name="He G."/>
            <person name="Johnson J."/>
            <person name="Nolan M."/>
            <person name="Tritt A."/>
            <person name="Barry K.W."/>
            <person name="Grigoriev I.V."/>
            <person name="Nagy L.G."/>
            <person name="Hibbett D."/>
            <person name="Henrissat B."/>
            <person name="Matheny P.B."/>
            <person name="Labbe J."/>
            <person name="Martin F.M."/>
        </authorList>
    </citation>
    <scope>NUCLEOTIDE SEQUENCE</scope>
    <source>
        <strain evidence="1">EC-137</strain>
    </source>
</reference>
<name>A0ACB8QKR4_9AGAM</name>